<sequence>MAGLLKKRKGKVVAQSSSEVPRFKTPFHEAHFKGKLSARKVLPEVPIDFNDDILSPCAIQIKMRKWEKFTAPLQAVGHNLVKEFYANAWEPDKAKRKPYTYTTIVQGTDISFAPRDIKRVLKLKNNPFPNTPSYHERKANKDYRVEEVQECLCLEGREWVLHKDGRPHYLRRNDLEPMAKGWYDFVCRSILPSTNHSELTVERAVLIHSIIIGENINVEEIIADQFYKFIYKTDLSSSLPFPSIIAALYEALIRTREGRARNPRQEAPPPQQPPQVHPQPQVHQQQEFPSNFYTHFDASMSQIYRRLDQQQEESRRSFEAINTRMDRMDDQLSFLCYSNQMVNETMYYPYQNTARQFREMKAQGVPVTIANLAIHRHRE</sequence>
<dbReference type="EMBL" id="JASCZI010272006">
    <property type="protein sequence ID" value="MED6219104.1"/>
    <property type="molecule type" value="Genomic_DNA"/>
</dbReference>
<protein>
    <recommendedName>
        <fullName evidence="2">Putative plant transposon protein domain-containing protein</fullName>
    </recommendedName>
</protein>
<comment type="caution">
    <text evidence="3">The sequence shown here is derived from an EMBL/GenBank/DDBJ whole genome shotgun (WGS) entry which is preliminary data.</text>
</comment>
<evidence type="ECO:0000256" key="1">
    <source>
        <dbReference type="SAM" id="MobiDB-lite"/>
    </source>
</evidence>
<keyword evidence="4" id="KW-1185">Reference proteome</keyword>
<dbReference type="InterPro" id="IPR046796">
    <property type="entry name" value="Transposase_32_dom"/>
</dbReference>
<feature type="region of interest" description="Disordered" evidence="1">
    <location>
        <begin position="259"/>
        <end position="284"/>
    </location>
</feature>
<evidence type="ECO:0000259" key="2">
    <source>
        <dbReference type="Pfam" id="PF20167"/>
    </source>
</evidence>
<gene>
    <name evidence="3" type="ORF">PIB30_032828</name>
</gene>
<proteinExistence type="predicted"/>
<evidence type="ECO:0000313" key="4">
    <source>
        <dbReference type="Proteomes" id="UP001341840"/>
    </source>
</evidence>
<dbReference type="Pfam" id="PF20167">
    <property type="entry name" value="Transposase_32"/>
    <property type="match status" value="1"/>
</dbReference>
<accession>A0ABU6ZBQ5</accession>
<name>A0ABU6ZBQ5_9FABA</name>
<dbReference type="Proteomes" id="UP001341840">
    <property type="component" value="Unassembled WGS sequence"/>
</dbReference>
<feature type="compositionally biased region" description="Pro residues" evidence="1">
    <location>
        <begin position="266"/>
        <end position="277"/>
    </location>
</feature>
<evidence type="ECO:0000313" key="3">
    <source>
        <dbReference type="EMBL" id="MED6219104.1"/>
    </source>
</evidence>
<organism evidence="3 4">
    <name type="scientific">Stylosanthes scabra</name>
    <dbReference type="NCBI Taxonomy" id="79078"/>
    <lineage>
        <taxon>Eukaryota</taxon>
        <taxon>Viridiplantae</taxon>
        <taxon>Streptophyta</taxon>
        <taxon>Embryophyta</taxon>
        <taxon>Tracheophyta</taxon>
        <taxon>Spermatophyta</taxon>
        <taxon>Magnoliopsida</taxon>
        <taxon>eudicotyledons</taxon>
        <taxon>Gunneridae</taxon>
        <taxon>Pentapetalae</taxon>
        <taxon>rosids</taxon>
        <taxon>fabids</taxon>
        <taxon>Fabales</taxon>
        <taxon>Fabaceae</taxon>
        <taxon>Papilionoideae</taxon>
        <taxon>50 kb inversion clade</taxon>
        <taxon>dalbergioids sensu lato</taxon>
        <taxon>Dalbergieae</taxon>
        <taxon>Pterocarpus clade</taxon>
        <taxon>Stylosanthes</taxon>
    </lineage>
</organism>
<feature type="domain" description="Putative plant transposon protein" evidence="2">
    <location>
        <begin position="64"/>
        <end position="250"/>
    </location>
</feature>
<reference evidence="3 4" key="1">
    <citation type="journal article" date="2023" name="Plants (Basel)">
        <title>Bridging the Gap: Combining Genomics and Transcriptomics Approaches to Understand Stylosanthes scabra, an Orphan Legume from the Brazilian Caatinga.</title>
        <authorList>
            <person name="Ferreira-Neto J.R.C."/>
            <person name="da Silva M.D."/>
            <person name="Binneck E."/>
            <person name="de Melo N.F."/>
            <person name="da Silva R.H."/>
            <person name="de Melo A.L.T.M."/>
            <person name="Pandolfi V."/>
            <person name="Bustamante F.O."/>
            <person name="Brasileiro-Vidal A.C."/>
            <person name="Benko-Iseppon A.M."/>
        </authorList>
    </citation>
    <scope>NUCLEOTIDE SEQUENCE [LARGE SCALE GENOMIC DNA]</scope>
    <source>
        <tissue evidence="3">Leaves</tissue>
    </source>
</reference>